<dbReference type="InterPro" id="IPR002123">
    <property type="entry name" value="Plipid/glycerol_acylTrfase"/>
</dbReference>
<evidence type="ECO:0000313" key="5">
    <source>
        <dbReference type="Proteomes" id="UP000219072"/>
    </source>
</evidence>
<evidence type="ECO:0000256" key="2">
    <source>
        <dbReference type="ARBA" id="ARBA00023315"/>
    </source>
</evidence>
<protein>
    <submittedName>
        <fullName evidence="4">1-acyl-sn-glycerol-3-phosphate acyltransferase</fullName>
    </submittedName>
</protein>
<keyword evidence="2 4" id="KW-0012">Acyltransferase</keyword>
<dbReference type="SMART" id="SM00563">
    <property type="entry name" value="PlsC"/>
    <property type="match status" value="1"/>
</dbReference>
<dbReference type="EMBL" id="OCNE01000003">
    <property type="protein sequence ID" value="SOD61806.1"/>
    <property type="molecule type" value="Genomic_DNA"/>
</dbReference>
<name>A0A286DT02_9ACTN</name>
<proteinExistence type="predicted"/>
<dbReference type="SUPFAM" id="SSF69593">
    <property type="entry name" value="Glycerol-3-phosphate (1)-acyltransferase"/>
    <property type="match status" value="1"/>
</dbReference>
<sequence length="214" mass="22083">MTPPGARGAVAGHRLARGVVHTVWRPRVLGAWRTPPAGPLILAVNHTHNVDGPVLFGAAPRPVSFLVKREAFVGPLGAFLRGIGQIGVDRAAADLAAVRAAGGVLERGGVLGIFPEGTRGDGDFASVRAGLAYFALRSGAPIQPVAVLGSDRPGRLVRSLPPLRGRVDVVLGAPFTVGGGAGSRRGRAALDRASDEIRVRLAAHLRDARLATGH</sequence>
<dbReference type="GO" id="GO:0006654">
    <property type="term" value="P:phosphatidic acid biosynthetic process"/>
    <property type="evidence" value="ECO:0007669"/>
    <property type="project" value="TreeGrafter"/>
</dbReference>
<dbReference type="Pfam" id="PF01553">
    <property type="entry name" value="Acyltransferase"/>
    <property type="match status" value="1"/>
</dbReference>
<dbReference type="Proteomes" id="UP000219072">
    <property type="component" value="Unassembled WGS sequence"/>
</dbReference>
<dbReference type="CDD" id="cd07989">
    <property type="entry name" value="LPLAT_AGPAT-like"/>
    <property type="match status" value="1"/>
</dbReference>
<evidence type="ECO:0000259" key="3">
    <source>
        <dbReference type="SMART" id="SM00563"/>
    </source>
</evidence>
<feature type="domain" description="Phospholipid/glycerol acyltransferase" evidence="3">
    <location>
        <begin position="40"/>
        <end position="150"/>
    </location>
</feature>
<dbReference type="GO" id="GO:0005886">
    <property type="term" value="C:plasma membrane"/>
    <property type="evidence" value="ECO:0007669"/>
    <property type="project" value="TreeGrafter"/>
</dbReference>
<accession>A0A286DT02</accession>
<keyword evidence="5" id="KW-1185">Reference proteome</keyword>
<dbReference type="GO" id="GO:0003841">
    <property type="term" value="F:1-acylglycerol-3-phosphate O-acyltransferase activity"/>
    <property type="evidence" value="ECO:0007669"/>
    <property type="project" value="TreeGrafter"/>
</dbReference>
<dbReference type="PANTHER" id="PTHR10434">
    <property type="entry name" value="1-ACYL-SN-GLYCEROL-3-PHOSPHATE ACYLTRANSFERASE"/>
    <property type="match status" value="1"/>
</dbReference>
<keyword evidence="1 4" id="KW-0808">Transferase</keyword>
<dbReference type="AlphaFoldDB" id="A0A286DT02"/>
<dbReference type="PANTHER" id="PTHR10434:SF11">
    <property type="entry name" value="1-ACYL-SN-GLYCEROL-3-PHOSPHATE ACYLTRANSFERASE"/>
    <property type="match status" value="1"/>
</dbReference>
<evidence type="ECO:0000256" key="1">
    <source>
        <dbReference type="ARBA" id="ARBA00022679"/>
    </source>
</evidence>
<dbReference type="OrthoDB" id="9808424at2"/>
<evidence type="ECO:0000313" key="4">
    <source>
        <dbReference type="EMBL" id="SOD61806.1"/>
    </source>
</evidence>
<reference evidence="4 5" key="1">
    <citation type="submission" date="2017-09" db="EMBL/GenBank/DDBJ databases">
        <authorList>
            <person name="Ehlers B."/>
            <person name="Leendertz F.H."/>
        </authorList>
    </citation>
    <scope>NUCLEOTIDE SEQUENCE [LARGE SCALE GENOMIC DNA]</scope>
    <source>
        <strain evidence="4 5">CGMCC 4.7095</strain>
    </source>
</reference>
<dbReference type="RefSeq" id="WP_097230279.1">
    <property type="nucleotide sequence ID" value="NZ_OCNE01000003.1"/>
</dbReference>
<gene>
    <name evidence="4" type="ORF">SAMN06297387_103414</name>
</gene>
<organism evidence="4 5">
    <name type="scientific">Streptomyces zhaozhouensis</name>
    <dbReference type="NCBI Taxonomy" id="1300267"/>
    <lineage>
        <taxon>Bacteria</taxon>
        <taxon>Bacillati</taxon>
        <taxon>Actinomycetota</taxon>
        <taxon>Actinomycetes</taxon>
        <taxon>Kitasatosporales</taxon>
        <taxon>Streptomycetaceae</taxon>
        <taxon>Streptomyces</taxon>
    </lineage>
</organism>